<feature type="transmembrane region" description="Helical" evidence="1">
    <location>
        <begin position="52"/>
        <end position="70"/>
    </location>
</feature>
<keyword evidence="1" id="KW-0472">Membrane</keyword>
<protein>
    <submittedName>
        <fullName evidence="2">Uncharacterized conserved protein YybS, DUF2232 family</fullName>
    </submittedName>
</protein>
<evidence type="ECO:0000313" key="2">
    <source>
        <dbReference type="EMBL" id="GAQ24888.1"/>
    </source>
</evidence>
<feature type="transmembrane region" description="Helical" evidence="1">
    <location>
        <begin position="103"/>
        <end position="126"/>
    </location>
</feature>
<organism evidence="2">
    <name type="scientific">Tepidanaerobacter syntrophicus</name>
    <dbReference type="NCBI Taxonomy" id="224999"/>
    <lineage>
        <taxon>Bacteria</taxon>
        <taxon>Bacillati</taxon>
        <taxon>Bacillota</taxon>
        <taxon>Clostridia</taxon>
        <taxon>Thermosediminibacterales</taxon>
        <taxon>Tepidanaerobacteraceae</taxon>
        <taxon>Tepidanaerobacter</taxon>
    </lineage>
</organism>
<dbReference type="Proteomes" id="UP000062160">
    <property type="component" value="Unassembled WGS sequence"/>
</dbReference>
<feature type="transmembrane region" description="Helical" evidence="1">
    <location>
        <begin position="247"/>
        <end position="272"/>
    </location>
</feature>
<reference evidence="2" key="1">
    <citation type="journal article" date="2016" name="Genome Announc.">
        <title>Draft Genome Sequence of the Syntrophic Lactate-Degrading Bacterium Tepidanaerobacter syntrophicus JLT.</title>
        <authorList>
            <person name="Matsuura N."/>
            <person name="Ohashi A."/>
            <person name="Tourlousse D.M."/>
            <person name="Sekiguchi Y."/>
        </authorList>
    </citation>
    <scope>NUCLEOTIDE SEQUENCE [LARGE SCALE GENOMIC DNA]</scope>
    <source>
        <strain evidence="2">JL</strain>
    </source>
</reference>
<name>A0A0U9I3V0_9FIRM</name>
<dbReference type="PANTHER" id="PTHR41324">
    <property type="entry name" value="MEMBRANE PROTEIN-RELATED"/>
    <property type="match status" value="1"/>
</dbReference>
<gene>
    <name evidence="2" type="ORF">TSYNT_6269</name>
</gene>
<evidence type="ECO:0000313" key="3">
    <source>
        <dbReference type="Proteomes" id="UP000062160"/>
    </source>
</evidence>
<accession>A0A0U9I3V0</accession>
<dbReference type="Pfam" id="PF09991">
    <property type="entry name" value="DUF2232"/>
    <property type="match status" value="1"/>
</dbReference>
<feature type="transmembrane region" description="Helical" evidence="1">
    <location>
        <begin position="279"/>
        <end position="304"/>
    </location>
</feature>
<dbReference type="OrthoDB" id="1726902at2"/>
<dbReference type="STRING" id="224999.GCA_001485475_00894"/>
<keyword evidence="1" id="KW-0812">Transmembrane</keyword>
<dbReference type="InterPro" id="IPR018710">
    <property type="entry name" value="DUF2232"/>
</dbReference>
<feature type="transmembrane region" description="Helical" evidence="1">
    <location>
        <begin position="214"/>
        <end position="235"/>
    </location>
</feature>
<keyword evidence="3" id="KW-1185">Reference proteome</keyword>
<keyword evidence="1" id="KW-1133">Transmembrane helix</keyword>
<dbReference type="RefSeq" id="WP_059032128.1">
    <property type="nucleotide sequence ID" value="NZ_BSDN01000003.1"/>
</dbReference>
<dbReference type="EMBL" id="DF977000">
    <property type="protein sequence ID" value="GAQ24888.1"/>
    <property type="molecule type" value="Genomic_DNA"/>
</dbReference>
<dbReference type="AlphaFoldDB" id="A0A0U9I3V0"/>
<feature type="transmembrane region" description="Helical" evidence="1">
    <location>
        <begin position="12"/>
        <end position="40"/>
    </location>
</feature>
<evidence type="ECO:0000256" key="1">
    <source>
        <dbReference type="SAM" id="Phobius"/>
    </source>
</evidence>
<proteinExistence type="predicted"/>
<dbReference type="PANTHER" id="PTHR41324:SF1">
    <property type="entry name" value="DUF2232 DOMAIN-CONTAINING PROTEIN"/>
    <property type="match status" value="1"/>
</dbReference>
<feature type="transmembrane region" description="Helical" evidence="1">
    <location>
        <begin position="172"/>
        <end position="193"/>
    </location>
</feature>
<dbReference type="Gene3D" id="1.10.1760.20">
    <property type="match status" value="1"/>
</dbReference>
<sequence>MQSNSTKSLIEGALLAAINVILSLMAIYMPIMGTFATLVWPVPIVILVVRHGIRTATLSMIVAGIIVAMVSGPFQAVGIVLGFGILGLVIGWTIKKDASPFKVIAFGSVASMISILILMLISMWVMGINPITQELDILKESISMTTEFYNKLGVDPKAIETTVESFNKALDILPLIIPAIFIIASVFDAFLTYMITKAVMSRMGQKLRDFTPFVLWRFPDYTVAIFLLGSVLVMLEPYWPKGILKAIGMNLVIVFGCILFLQGLSLLTYYLAKFNVGKFFRAIIAFFVLFNPLFLQIVFFAGFFDVLFNFRKI</sequence>